<dbReference type="InterPro" id="IPR016024">
    <property type="entry name" value="ARM-type_fold"/>
</dbReference>
<proteinExistence type="predicted"/>
<gene>
    <name evidence="2" type="ORF">CHYS00102_LOCUS27699</name>
</gene>
<accession>A0A7S1G052</accession>
<protein>
    <submittedName>
        <fullName evidence="2">Uncharacterized protein</fullName>
    </submittedName>
</protein>
<sequence>MSAPTALHILELALQGDASSISFLENTCSVYVCNASSDGSVVGCWDFIHTALNEIDRNLAEERRQYLLSTQHLSKDQRPPNPPASSVESHIYLLGVMCRRAARRSAEHDETLVTLCLHNAAAAGGARVSMGPERVAAMVSGNAGRREMVIMGRMATLAFDFHRPFSPSADALCGAVAANVVALGGGKAGGRGRRRHSPMGRFVEEWIGTAASIPTLPLLAVVRHLGEEAGRPHAPSGARGALRSYSARIVQRVLVPTLRFALAEDGGDMSENTVEHVDREAGIRQRHHDIVAASALQSLGRWCDATGMDIVELQQIATATTENSFSLSPCPCDVVDLLCDALYSQSGLVLDGVADLLESILKPQEEGRKDGRDDITAMNDIVDVDDDAMMMIAPTVNAPIQTDASAKGSHAEEAGAIIFSSANATVHDSQEQQRRKRERWDIVETLMSAIGLQRLRFSDRQSNGDTAVCQSLVRTAANITAAHHALLKGTQDLTPPPPMETRDIVGLLCQATGNFSLHVCATALEALSTLITSSHPNKNDASPDRILPILLQRAICPSSVLHEVGEHHDNVDVNPEEFDQFRECCLVDALSACYLQNSRFYLERCVAIVENVCRSHQTTPEAVGCTDATMAGGTHQRQRKQQHLELEAALFSISAVSLHVLRHMDIQGTKATSSSTHNEDGKSECRNHGSDFTKTTVHVVDATDGAAASASPEYYDAQMVKCTSALIRSQIFIADGPLLLVQTCRFVAKYAPWFSSTSSQDMLDSAAELAMVSFKTSAQYRHQYQQQYATHTIVPPHQSFMTTTTTTTTTPSSASSIALCNILSASPSHFTTSQALAALSSGWGVCYRKQDAASSQLYVTISRWDRMALCCGICRVISACPTPKAVADAVEMFSLPTLQAIERLRHVYCTEGSEHSHADDNDLRQVGDEIMVLSVMIRYFFQSQEKHSWVSIHLLKTAWPHLTQFAEKYGPFEPVADALREVLMQSLLLPIELSDVDRVAYFKELVIMALLILSCLAATVTIAPSPTTTTTSNTNLPIRPMLEFVVMFIRTVGGGIDPVLPSETAPMGEFRDMVTEVLQAILDLLAVERASPPSPPSEVFVPSSSDLLAVSPDAVPAVFAVFAACVDTCPVLFLQVLEAYSLDGKMKNLETLNAVASVSTNNMFVYWVQQALISLSLKNVNIMRNAVLFLKAMIDIVKTSKDSQASTQVFDSTVQKYNNIITSIRKEALSRIFRGTCEYYHRDMIVPTASLLFAIVTAPAEKHVIDKDVSTALFQDQVQLGEKGGMAVRRVVAQCGTGVMNQGYLAKMMVDIWRMHQSDDGYGEIAEGEAMATFLKTYSLV</sequence>
<dbReference type="SUPFAM" id="SSF48371">
    <property type="entry name" value="ARM repeat"/>
    <property type="match status" value="1"/>
</dbReference>
<feature type="region of interest" description="Disordered" evidence="1">
    <location>
        <begin position="669"/>
        <end position="688"/>
    </location>
</feature>
<reference evidence="2" key="1">
    <citation type="submission" date="2021-01" db="EMBL/GenBank/DDBJ databases">
        <authorList>
            <person name="Corre E."/>
            <person name="Pelletier E."/>
            <person name="Niang G."/>
            <person name="Scheremetjew M."/>
            <person name="Finn R."/>
            <person name="Kale V."/>
            <person name="Holt S."/>
            <person name="Cochrane G."/>
            <person name="Meng A."/>
            <person name="Brown T."/>
            <person name="Cohen L."/>
        </authorList>
    </citation>
    <scope>NUCLEOTIDE SEQUENCE</scope>
    <source>
        <strain evidence="2">308</strain>
    </source>
</reference>
<evidence type="ECO:0000256" key="1">
    <source>
        <dbReference type="SAM" id="MobiDB-lite"/>
    </source>
</evidence>
<dbReference type="EMBL" id="HBFR01037985">
    <property type="protein sequence ID" value="CAD8900482.1"/>
    <property type="molecule type" value="Transcribed_RNA"/>
</dbReference>
<name>A0A7S1G052_9STRA</name>
<organism evidence="2">
    <name type="scientific">Corethron hystrix</name>
    <dbReference type="NCBI Taxonomy" id="216773"/>
    <lineage>
        <taxon>Eukaryota</taxon>
        <taxon>Sar</taxon>
        <taxon>Stramenopiles</taxon>
        <taxon>Ochrophyta</taxon>
        <taxon>Bacillariophyta</taxon>
        <taxon>Coscinodiscophyceae</taxon>
        <taxon>Corethrophycidae</taxon>
        <taxon>Corethrales</taxon>
        <taxon>Corethraceae</taxon>
        <taxon>Corethron</taxon>
    </lineage>
</organism>
<evidence type="ECO:0000313" key="2">
    <source>
        <dbReference type="EMBL" id="CAD8900482.1"/>
    </source>
</evidence>
<feature type="compositionally biased region" description="Basic and acidic residues" evidence="1">
    <location>
        <begin position="677"/>
        <end position="688"/>
    </location>
</feature>